<organism evidence="5 6">
    <name type="scientific">Sinosporangium siamense</name>
    <dbReference type="NCBI Taxonomy" id="1367973"/>
    <lineage>
        <taxon>Bacteria</taxon>
        <taxon>Bacillati</taxon>
        <taxon>Actinomycetota</taxon>
        <taxon>Actinomycetes</taxon>
        <taxon>Streptosporangiales</taxon>
        <taxon>Streptosporangiaceae</taxon>
        <taxon>Sinosporangium</taxon>
    </lineage>
</organism>
<reference evidence="5" key="1">
    <citation type="submission" date="2021-01" db="EMBL/GenBank/DDBJ databases">
        <title>Whole genome shotgun sequence of Sinosporangium siamense NBRC 109515.</title>
        <authorList>
            <person name="Komaki H."/>
            <person name="Tamura T."/>
        </authorList>
    </citation>
    <scope>NUCLEOTIDE SEQUENCE</scope>
    <source>
        <strain evidence="5">NBRC 109515</strain>
    </source>
</reference>
<dbReference type="Gene3D" id="3.10.105.10">
    <property type="entry name" value="Dipeptide-binding Protein, Domain 3"/>
    <property type="match status" value="1"/>
</dbReference>
<dbReference type="Proteomes" id="UP000606172">
    <property type="component" value="Unassembled WGS sequence"/>
</dbReference>
<dbReference type="GO" id="GO:0043190">
    <property type="term" value="C:ATP-binding cassette (ABC) transporter complex"/>
    <property type="evidence" value="ECO:0007669"/>
    <property type="project" value="InterPro"/>
</dbReference>
<dbReference type="GO" id="GO:0042597">
    <property type="term" value="C:periplasmic space"/>
    <property type="evidence" value="ECO:0007669"/>
    <property type="project" value="UniProtKB-ARBA"/>
</dbReference>
<evidence type="ECO:0000256" key="1">
    <source>
        <dbReference type="ARBA" id="ARBA00004193"/>
    </source>
</evidence>
<evidence type="ECO:0000259" key="4">
    <source>
        <dbReference type="Pfam" id="PF00496"/>
    </source>
</evidence>
<dbReference type="RefSeq" id="WP_204030484.1">
    <property type="nucleotide sequence ID" value="NZ_BOOW01000036.1"/>
</dbReference>
<name>A0A919V7S3_9ACTN</name>
<dbReference type="GO" id="GO:0015833">
    <property type="term" value="P:peptide transport"/>
    <property type="evidence" value="ECO:0007669"/>
    <property type="project" value="TreeGrafter"/>
</dbReference>
<comment type="similarity">
    <text evidence="2">Belongs to the bacterial solute-binding protein 5 family.</text>
</comment>
<gene>
    <name evidence="5" type="ORF">Ssi02_56460</name>
</gene>
<evidence type="ECO:0000256" key="2">
    <source>
        <dbReference type="ARBA" id="ARBA00005695"/>
    </source>
</evidence>
<dbReference type="InterPro" id="IPR000914">
    <property type="entry name" value="SBP_5_dom"/>
</dbReference>
<dbReference type="AlphaFoldDB" id="A0A919V7S3"/>
<dbReference type="PANTHER" id="PTHR30290">
    <property type="entry name" value="PERIPLASMIC BINDING COMPONENT OF ABC TRANSPORTER"/>
    <property type="match status" value="1"/>
</dbReference>
<dbReference type="InterPro" id="IPR023765">
    <property type="entry name" value="SBP_5_CS"/>
</dbReference>
<dbReference type="Gene3D" id="3.40.190.10">
    <property type="entry name" value="Periplasmic binding protein-like II"/>
    <property type="match status" value="1"/>
</dbReference>
<dbReference type="PIRSF" id="PIRSF002741">
    <property type="entry name" value="MppA"/>
    <property type="match status" value="1"/>
</dbReference>
<dbReference type="InterPro" id="IPR039424">
    <property type="entry name" value="SBP_5"/>
</dbReference>
<dbReference type="PROSITE" id="PS51257">
    <property type="entry name" value="PROKAR_LIPOPROTEIN"/>
    <property type="match status" value="1"/>
</dbReference>
<evidence type="ECO:0000313" key="5">
    <source>
        <dbReference type="EMBL" id="GII95415.1"/>
    </source>
</evidence>
<dbReference type="CDD" id="cd00995">
    <property type="entry name" value="PBP2_NikA_DppA_OppA_like"/>
    <property type="match status" value="1"/>
</dbReference>
<feature type="domain" description="Solute-binding protein family 5" evidence="4">
    <location>
        <begin position="91"/>
        <end position="454"/>
    </location>
</feature>
<dbReference type="EMBL" id="BOOW01000036">
    <property type="protein sequence ID" value="GII95415.1"/>
    <property type="molecule type" value="Genomic_DNA"/>
</dbReference>
<comment type="caution">
    <text evidence="5">The sequence shown here is derived from an EMBL/GenBank/DDBJ whole genome shotgun (WGS) entry which is preliminary data.</text>
</comment>
<evidence type="ECO:0000256" key="3">
    <source>
        <dbReference type="ARBA" id="ARBA00022729"/>
    </source>
</evidence>
<accession>A0A919V7S3</accession>
<comment type="subcellular location">
    <subcellularLocation>
        <location evidence="1">Cell membrane</location>
        <topology evidence="1">Lipid-anchor</topology>
    </subcellularLocation>
</comment>
<proteinExistence type="inferred from homology"/>
<protein>
    <submittedName>
        <fullName evidence="5">ABC transporter substrate-binding protein</fullName>
    </submittedName>
</protein>
<keyword evidence="6" id="KW-1185">Reference proteome</keyword>
<evidence type="ECO:0000313" key="6">
    <source>
        <dbReference type="Proteomes" id="UP000606172"/>
    </source>
</evidence>
<dbReference type="Pfam" id="PF00496">
    <property type="entry name" value="SBP_bac_5"/>
    <property type="match status" value="1"/>
</dbReference>
<dbReference type="GO" id="GO:1904680">
    <property type="term" value="F:peptide transmembrane transporter activity"/>
    <property type="evidence" value="ECO:0007669"/>
    <property type="project" value="TreeGrafter"/>
</dbReference>
<dbReference type="Gene3D" id="3.90.76.10">
    <property type="entry name" value="Dipeptide-binding Protein, Domain 1"/>
    <property type="match status" value="1"/>
</dbReference>
<dbReference type="PROSITE" id="PS01040">
    <property type="entry name" value="SBP_BACTERIAL_5"/>
    <property type="match status" value="1"/>
</dbReference>
<dbReference type="SUPFAM" id="SSF53850">
    <property type="entry name" value="Periplasmic binding protein-like II"/>
    <property type="match status" value="1"/>
</dbReference>
<dbReference type="InterPro" id="IPR030678">
    <property type="entry name" value="Peptide/Ni-bd"/>
</dbReference>
<keyword evidence="3" id="KW-0732">Signal</keyword>
<sequence>MFFRSPPGRLACATLALGLTLTACGGADRGSGKAEGGKPQSAASEADIDKIVWGMAGNPSMIDIAHGLDGASTVVQTVALDTLLTLTAEGKPAPAVAESWERADPTTYVYKIRKDVKFWDGSPVTAEDVAYSLARHMDPKVASQAGSFLTAMKEVKVTGDHEVTAKLKRPDTSFEYVAASAWQIVKKSFAEKHLRDLGSPTVLTMGTGKFKLVSFSPATGAVLERNEHYWGQKPKIKRLEFKVVSDSETRRLALQSGQIDGTFDIDTQNARRWTTLPNVQTFFARANAVRYFSFDVKNKPFDDVYVRKAFAHSLDRNALKGADARMVLADNIVTEPQLVALFGKEGAAQFVAGLPKYEFDMAKAKAALAQSKYASGFTLDVVHSNRDQFWSKLLQSLAQNLKTIGVTLNIKAIPNDAYVAKLYGHQDLGMNAVNAAFSTPDPAELLPVMLGESGTKPNGFNLANYTNPELEKNLTALANTVGAERQEAVKNIVTEVADQVPYMPLYYDENGMALNKKYVFTQEFTTWSGQDWSALIKRAA</sequence>